<dbReference type="SUPFAM" id="SSF109604">
    <property type="entry name" value="HD-domain/PDEase-like"/>
    <property type="match status" value="1"/>
</dbReference>
<evidence type="ECO:0000313" key="2">
    <source>
        <dbReference type="EMBL" id="SBW03476.1"/>
    </source>
</evidence>
<dbReference type="Gene3D" id="1.10.3210.10">
    <property type="entry name" value="Hypothetical protein af1432"/>
    <property type="match status" value="1"/>
</dbReference>
<dbReference type="PROSITE" id="PS51833">
    <property type="entry name" value="HDOD"/>
    <property type="match status" value="1"/>
</dbReference>
<dbReference type="InterPro" id="IPR052340">
    <property type="entry name" value="RNase_Y/CdgJ"/>
</dbReference>
<proteinExistence type="predicted"/>
<dbReference type="PANTHER" id="PTHR33525">
    <property type="match status" value="1"/>
</dbReference>
<dbReference type="InterPro" id="IPR003607">
    <property type="entry name" value="HD/PDEase_dom"/>
</dbReference>
<dbReference type="PANTHER" id="PTHR33525:SF3">
    <property type="entry name" value="RIBONUCLEASE Y"/>
    <property type="match status" value="1"/>
</dbReference>
<organism evidence="2">
    <name type="scientific">uncultured delta proteobacterium</name>
    <dbReference type="NCBI Taxonomy" id="34034"/>
    <lineage>
        <taxon>Bacteria</taxon>
        <taxon>Deltaproteobacteria</taxon>
        <taxon>environmental samples</taxon>
    </lineage>
</organism>
<accession>A0A212JVI8</accession>
<dbReference type="InterPro" id="IPR013976">
    <property type="entry name" value="HDOD"/>
</dbReference>
<dbReference type="AlphaFoldDB" id="A0A212JVI8"/>
<dbReference type="CDD" id="cd00077">
    <property type="entry name" value="HDc"/>
    <property type="match status" value="1"/>
</dbReference>
<protein>
    <submittedName>
        <fullName evidence="2">Putative signal transduction protein</fullName>
    </submittedName>
</protein>
<sequence length="298" mass="32948">MRERYEKAQAFLENLAEKSPDLPFEPSLLPDLFASTAEDSIKSMEHIGKLVEQSQGLASRILRLANSAYYGMQTKVSSLGHAVRILGLREVRNIILQLGMSSAVARMPLPKGFPFEKLWEHQLFTASIARGAGKAMPLNTKEISPDDLYAAGLLHDMGKTMLAAYCPGDWIAINDLATCEGIPFHQAEENYWGLDHAVVGARLLTFWGIPVKLTELVSWHHLPHHAKPEYQAPARVLAAANLLAHNVDHMPSLDDFDLPESVTSTLLMGADPEKLQESIAANCNVDRVRSMAKTVMEQ</sequence>
<dbReference type="EMBL" id="FLUQ01000002">
    <property type="protein sequence ID" value="SBW03476.1"/>
    <property type="molecule type" value="Genomic_DNA"/>
</dbReference>
<reference evidence="2" key="1">
    <citation type="submission" date="2016-04" db="EMBL/GenBank/DDBJ databases">
        <authorList>
            <person name="Evans L.H."/>
            <person name="Alamgir A."/>
            <person name="Owens N."/>
            <person name="Weber N.D."/>
            <person name="Virtaneva K."/>
            <person name="Barbian K."/>
            <person name="Babar A."/>
            <person name="Rosenke K."/>
        </authorList>
    </citation>
    <scope>NUCLEOTIDE SEQUENCE</scope>
    <source>
        <strain evidence="2">86</strain>
    </source>
</reference>
<name>A0A212JVI8_9DELT</name>
<dbReference type="Pfam" id="PF08668">
    <property type="entry name" value="HDOD"/>
    <property type="match status" value="1"/>
</dbReference>
<gene>
    <name evidence="2" type="ORF">KL86DPRO_20150</name>
</gene>
<feature type="domain" description="HDOD" evidence="1">
    <location>
        <begin position="22"/>
        <end position="223"/>
    </location>
</feature>
<evidence type="ECO:0000259" key="1">
    <source>
        <dbReference type="PROSITE" id="PS51833"/>
    </source>
</evidence>